<dbReference type="Proteomes" id="UP001283361">
    <property type="component" value="Unassembled WGS sequence"/>
</dbReference>
<reference evidence="5" key="1">
    <citation type="journal article" date="2023" name="G3 (Bethesda)">
        <title>A reference genome for the long-term kleptoplast-retaining sea slug Elysia crispata morphotype clarki.</title>
        <authorList>
            <person name="Eastman K.E."/>
            <person name="Pendleton A.L."/>
            <person name="Shaikh M.A."/>
            <person name="Suttiyut T."/>
            <person name="Ogas R."/>
            <person name="Tomko P."/>
            <person name="Gavelis G."/>
            <person name="Widhalm J.R."/>
            <person name="Wisecaver J.H."/>
        </authorList>
    </citation>
    <scope>NUCLEOTIDE SEQUENCE</scope>
    <source>
        <strain evidence="5">ECLA1</strain>
    </source>
</reference>
<dbReference type="GO" id="GO:0005886">
    <property type="term" value="C:plasma membrane"/>
    <property type="evidence" value="ECO:0007669"/>
    <property type="project" value="TreeGrafter"/>
</dbReference>
<evidence type="ECO:0000259" key="4">
    <source>
        <dbReference type="Pfam" id="PF00135"/>
    </source>
</evidence>
<comment type="similarity">
    <text evidence="1">Belongs to the type-B carboxylesterase/lipase family.</text>
</comment>
<proteinExistence type="inferred from homology"/>
<dbReference type="InterPro" id="IPR002018">
    <property type="entry name" value="CarbesteraseB"/>
</dbReference>
<dbReference type="Gene3D" id="3.40.50.1820">
    <property type="entry name" value="alpha/beta hydrolase"/>
    <property type="match status" value="1"/>
</dbReference>
<dbReference type="InterPro" id="IPR019819">
    <property type="entry name" value="Carboxylesterase_B_CS"/>
</dbReference>
<dbReference type="Pfam" id="PF00135">
    <property type="entry name" value="COesterase"/>
    <property type="match status" value="1"/>
</dbReference>
<dbReference type="GO" id="GO:0019695">
    <property type="term" value="P:choline metabolic process"/>
    <property type="evidence" value="ECO:0007669"/>
    <property type="project" value="TreeGrafter"/>
</dbReference>
<keyword evidence="6" id="KW-1185">Reference proteome</keyword>
<dbReference type="SUPFAM" id="SSF53474">
    <property type="entry name" value="alpha/beta-Hydrolases"/>
    <property type="match status" value="1"/>
</dbReference>
<dbReference type="InterPro" id="IPR029058">
    <property type="entry name" value="AB_hydrolase_fold"/>
</dbReference>
<dbReference type="AlphaFoldDB" id="A0AAE1BE77"/>
<feature type="domain" description="Carboxylesterase type B" evidence="4">
    <location>
        <begin position="52"/>
        <end position="545"/>
    </location>
</feature>
<dbReference type="InterPro" id="IPR050654">
    <property type="entry name" value="AChE-related_enzymes"/>
</dbReference>
<organism evidence="5 6">
    <name type="scientific">Elysia crispata</name>
    <name type="common">lettuce slug</name>
    <dbReference type="NCBI Taxonomy" id="231223"/>
    <lineage>
        <taxon>Eukaryota</taxon>
        <taxon>Metazoa</taxon>
        <taxon>Spiralia</taxon>
        <taxon>Lophotrochozoa</taxon>
        <taxon>Mollusca</taxon>
        <taxon>Gastropoda</taxon>
        <taxon>Heterobranchia</taxon>
        <taxon>Euthyneura</taxon>
        <taxon>Panpulmonata</taxon>
        <taxon>Sacoglossa</taxon>
        <taxon>Placobranchoidea</taxon>
        <taxon>Plakobranchidae</taxon>
        <taxon>Elysia</taxon>
    </lineage>
</organism>
<keyword evidence="2" id="KW-0719">Serine esterase</keyword>
<keyword evidence="3" id="KW-0378">Hydrolase</keyword>
<dbReference type="GO" id="GO:0005615">
    <property type="term" value="C:extracellular space"/>
    <property type="evidence" value="ECO:0007669"/>
    <property type="project" value="TreeGrafter"/>
</dbReference>
<dbReference type="PANTHER" id="PTHR43918">
    <property type="entry name" value="ACETYLCHOLINESTERASE"/>
    <property type="match status" value="1"/>
</dbReference>
<protein>
    <recommendedName>
        <fullName evidence="4">Carboxylesterase type B domain-containing protein</fullName>
    </recommendedName>
</protein>
<dbReference type="PROSITE" id="PS00941">
    <property type="entry name" value="CARBOXYLESTERASE_B_2"/>
    <property type="match status" value="1"/>
</dbReference>
<comment type="caution">
    <text evidence="5">The sequence shown here is derived from an EMBL/GenBank/DDBJ whole genome shotgun (WGS) entry which is preliminary data.</text>
</comment>
<dbReference type="PANTHER" id="PTHR43918:SF4">
    <property type="entry name" value="CARBOXYLIC ESTER HYDROLASE"/>
    <property type="match status" value="1"/>
</dbReference>
<evidence type="ECO:0000256" key="3">
    <source>
        <dbReference type="ARBA" id="ARBA00022801"/>
    </source>
</evidence>
<dbReference type="EMBL" id="JAWDGP010000009">
    <property type="protein sequence ID" value="KAK3804455.1"/>
    <property type="molecule type" value="Genomic_DNA"/>
</dbReference>
<evidence type="ECO:0000256" key="1">
    <source>
        <dbReference type="ARBA" id="ARBA00005964"/>
    </source>
</evidence>
<gene>
    <name evidence="5" type="ORF">RRG08_063530</name>
</gene>
<evidence type="ECO:0000256" key="2">
    <source>
        <dbReference type="ARBA" id="ARBA00022487"/>
    </source>
</evidence>
<dbReference type="GO" id="GO:0006581">
    <property type="term" value="P:acetylcholine catabolic process"/>
    <property type="evidence" value="ECO:0007669"/>
    <property type="project" value="TreeGrafter"/>
</dbReference>
<evidence type="ECO:0000313" key="5">
    <source>
        <dbReference type="EMBL" id="KAK3804455.1"/>
    </source>
</evidence>
<name>A0AAE1BE77_9GAST</name>
<accession>A0AAE1BE77</accession>
<evidence type="ECO:0000313" key="6">
    <source>
        <dbReference type="Proteomes" id="UP001283361"/>
    </source>
</evidence>
<dbReference type="GO" id="GO:0003990">
    <property type="term" value="F:acetylcholinesterase activity"/>
    <property type="evidence" value="ECO:0007669"/>
    <property type="project" value="TreeGrafter"/>
</dbReference>
<sequence length="1125" mass="130362">MLCNSNCINAIQHKTRRFKRDSFTWISVHDLQDRQSSRKLTGRENGHHFSPTVSPALCKVSGTVRQVDGVEVEIFYGIPYSHPPLGMYRFGLSSPATPWSDVLNGTIKPPSCWQPTGQPATRFENSDLTEDDLNISEDCLYLNIWRPKKRTEAKREEEGAGIVAFEDVILVTIAYRLGALGFMFVENQMQGNAGIFDQTFALDWLKRNARNLGGEPSDITIMGEGAGAASVGFHLLAPVSRNLFSKAIMQSGSPLAPWAFMDSGKASNRTVTVAENLGCNSSESLMTFWNCMRTISAENFTSEFMKFKESWNDLPLAPIIDNWHFKAHARKMLQSAEIKVTKVLVGLDKNEGIEKAALEFMQNYNIQKKPKLKNRKEFRDSILEIADGYEYLQKSLLGVYWREQPRNTNARVEILDNAVGDSLYKCPALDFAHEYTKRGGQVYLYSLEDSISTNPWPKWMGVTHGSEIKVELGVPMLPNSGNTNPEKVLSQKFMELLVSFADNGVPNFGGRVFPMFDLVNEKYTRISGNQAITARRLRRRACDLWLLYEELRARLTATCPATTIVKREQEEWTLILYRTIATREQEEWTHALYGTIATREQEECTLALYGTIATREQKEWTFALYGTIATREQKEWTFALYRTIATREQEEWNFALYGTIATREQKEWTFALYGTIATREQEEWTFALYGTIATREQKEWTFALYGTIATREQEEWTFALYGTIATREQMVWTFALYGTIATREQEEWTFALYGTIATREQKEWTFALYGTIATREQEEWTFELYGTIATREQKEWTFALYGTIATREQKEWTFALYGTIATREQKEWTFALYRTIATREQEEWTFALYGTIATREQKEWTFALYGTIATREQEEWTFALYGTIATREQKEWTFALYGTIATREQEEWTFALYGTIATREQMVWTFALYGTIATREQEEWTFALYGTIATRKQKEWTFALYGTIATREQEEWTFALYGTIATREQKEWTFELYGTIATREQKEWTFALYGTIATREQKEWTFALYGTIATREQEEWTFALYGTIATREQKEWTFALYGTIATREQEEWTFELYGTIATREQKEWTFALYGTIATREQEEWTFALYGTIATREQNRRNGPLNCTEL</sequence>